<dbReference type="EMBL" id="OX459118">
    <property type="protein sequence ID" value="CAI9088300.1"/>
    <property type="molecule type" value="Genomic_DNA"/>
</dbReference>
<gene>
    <name evidence="3" type="ORF">OLC1_LOCUS904</name>
</gene>
<feature type="compositionally biased region" description="Low complexity" evidence="1">
    <location>
        <begin position="142"/>
        <end position="155"/>
    </location>
</feature>
<dbReference type="Proteomes" id="UP001161247">
    <property type="component" value="Chromosome 1"/>
</dbReference>
<feature type="domain" description="DM2" evidence="2">
    <location>
        <begin position="303"/>
        <end position="382"/>
    </location>
</feature>
<dbReference type="InterPro" id="IPR036885">
    <property type="entry name" value="SWIB_MDM2_dom_sf"/>
</dbReference>
<proteinExistence type="predicted"/>
<dbReference type="InterPro" id="IPR003121">
    <property type="entry name" value="SWIB_MDM2_domain"/>
</dbReference>
<name>A0AAV1BY61_OLDCO</name>
<dbReference type="PROSITE" id="PS51925">
    <property type="entry name" value="SWIB_MDM2"/>
    <property type="match status" value="2"/>
</dbReference>
<dbReference type="AlphaFoldDB" id="A0AAV1BY61"/>
<dbReference type="SMART" id="SM00151">
    <property type="entry name" value="SWIB"/>
    <property type="match status" value="2"/>
</dbReference>
<evidence type="ECO:0000256" key="1">
    <source>
        <dbReference type="SAM" id="MobiDB-lite"/>
    </source>
</evidence>
<feature type="region of interest" description="Disordered" evidence="1">
    <location>
        <begin position="279"/>
        <end position="303"/>
    </location>
</feature>
<keyword evidence="4" id="KW-1185">Reference proteome</keyword>
<evidence type="ECO:0000313" key="3">
    <source>
        <dbReference type="EMBL" id="CAI9088300.1"/>
    </source>
</evidence>
<feature type="compositionally biased region" description="Gly residues" evidence="1">
    <location>
        <begin position="7"/>
        <end position="24"/>
    </location>
</feature>
<dbReference type="InterPro" id="IPR014876">
    <property type="entry name" value="DEK_C"/>
</dbReference>
<evidence type="ECO:0000259" key="2">
    <source>
        <dbReference type="PROSITE" id="PS51925"/>
    </source>
</evidence>
<dbReference type="Pfam" id="PF02201">
    <property type="entry name" value="SWIB"/>
    <property type="match status" value="2"/>
</dbReference>
<dbReference type="Gene3D" id="1.10.245.10">
    <property type="entry name" value="SWIB/MDM2 domain"/>
    <property type="match status" value="2"/>
</dbReference>
<feature type="region of interest" description="Disordered" evidence="1">
    <location>
        <begin position="1"/>
        <end position="26"/>
    </location>
</feature>
<evidence type="ECO:0000313" key="4">
    <source>
        <dbReference type="Proteomes" id="UP001161247"/>
    </source>
</evidence>
<feature type="region of interest" description="Disordered" evidence="1">
    <location>
        <begin position="175"/>
        <end position="199"/>
    </location>
</feature>
<dbReference type="PANTHER" id="PTHR13844">
    <property type="entry name" value="SWI/SNF-RELATED MATRIX-ASSOCIATED ACTIN-DEPENDENT REGULATOR OF CHROMATIN SUBFAMILY D"/>
    <property type="match status" value="1"/>
</dbReference>
<organism evidence="3 4">
    <name type="scientific">Oldenlandia corymbosa var. corymbosa</name>
    <dbReference type="NCBI Taxonomy" id="529605"/>
    <lineage>
        <taxon>Eukaryota</taxon>
        <taxon>Viridiplantae</taxon>
        <taxon>Streptophyta</taxon>
        <taxon>Embryophyta</taxon>
        <taxon>Tracheophyta</taxon>
        <taxon>Spermatophyta</taxon>
        <taxon>Magnoliopsida</taxon>
        <taxon>eudicotyledons</taxon>
        <taxon>Gunneridae</taxon>
        <taxon>Pentapetalae</taxon>
        <taxon>asterids</taxon>
        <taxon>lamiids</taxon>
        <taxon>Gentianales</taxon>
        <taxon>Rubiaceae</taxon>
        <taxon>Rubioideae</taxon>
        <taxon>Spermacoceae</taxon>
        <taxon>Hedyotis-Oldenlandia complex</taxon>
        <taxon>Oldenlandia</taxon>
    </lineage>
</organism>
<dbReference type="CDD" id="cd10567">
    <property type="entry name" value="SWIB-MDM2_like"/>
    <property type="match status" value="2"/>
</dbReference>
<protein>
    <submittedName>
        <fullName evidence="3">OLC1v1022601C2</fullName>
    </submittedName>
</protein>
<dbReference type="Pfam" id="PF08766">
    <property type="entry name" value="DEK_C"/>
    <property type="match status" value="1"/>
</dbReference>
<accession>A0AAV1BY61</accession>
<sequence>MSSSDRSGGGAGGGGGGGGGGGRMGVTDQDIAEALSTLLREQNPHNPAIGTLNGIVRHLESKLGLNLSHKIDFIRSQIHLYFQPPPPQPVVTHQLPKDHFVLHHNPNLQQHHSHHVVPSPHHPHFFPPNYAIQHHPQDYGYRPPLQHHLQQQPHHPAQPPRPVVATLAAPTPTVAPAIEAPKDSAATGKKRRGGPGGLNKLCGVSPELQAVVGQATMPRTEIVRQLWAYIRKNNLQDPNNKRKIICNDELRVVFETDCTDMFKMNKLLAKHITALEPTKQTAQNSKKAKVDVESGTGSETPNATDQEVVISVALANFFGTNEREMPQSQVTNQIWEYVKVNQLEDPMNKMHIRCDAKLQELLGCSSISAVGITEVLARHHLSKKS</sequence>
<feature type="region of interest" description="Disordered" evidence="1">
    <location>
        <begin position="141"/>
        <end position="163"/>
    </location>
</feature>
<dbReference type="InterPro" id="IPR019835">
    <property type="entry name" value="SWIB_domain"/>
</dbReference>
<reference evidence="3" key="1">
    <citation type="submission" date="2023-03" db="EMBL/GenBank/DDBJ databases">
        <authorList>
            <person name="Julca I."/>
        </authorList>
    </citation>
    <scope>NUCLEOTIDE SEQUENCE</scope>
</reference>
<dbReference type="SUPFAM" id="SSF47592">
    <property type="entry name" value="SWIB/MDM2 domain"/>
    <property type="match status" value="2"/>
</dbReference>
<feature type="domain" description="DM2" evidence="2">
    <location>
        <begin position="197"/>
        <end position="274"/>
    </location>
</feature>